<dbReference type="PROSITE" id="PS51118">
    <property type="entry name" value="HTH_HXLR"/>
    <property type="match status" value="1"/>
</dbReference>
<keyword evidence="6" id="KW-1185">Reference proteome</keyword>
<keyword evidence="1" id="KW-0805">Transcription regulation</keyword>
<dbReference type="InterPro" id="IPR011991">
    <property type="entry name" value="ArsR-like_HTH"/>
</dbReference>
<evidence type="ECO:0000256" key="3">
    <source>
        <dbReference type="ARBA" id="ARBA00023163"/>
    </source>
</evidence>
<protein>
    <recommendedName>
        <fullName evidence="4">HTH hxlR-type domain-containing protein</fullName>
    </recommendedName>
</protein>
<evidence type="ECO:0000313" key="6">
    <source>
        <dbReference type="Proteomes" id="UP000051955"/>
    </source>
</evidence>
<organism evidence="5 6">
    <name type="scientific">Levilactobacillus acidifarinae DSM 19394 = JCM 15949</name>
    <dbReference type="NCBI Taxonomy" id="1423715"/>
    <lineage>
        <taxon>Bacteria</taxon>
        <taxon>Bacillati</taxon>
        <taxon>Bacillota</taxon>
        <taxon>Bacilli</taxon>
        <taxon>Lactobacillales</taxon>
        <taxon>Lactobacillaceae</taxon>
        <taxon>Levilactobacillus</taxon>
    </lineage>
</organism>
<dbReference type="InterPro" id="IPR002577">
    <property type="entry name" value="HTH_HxlR"/>
</dbReference>
<dbReference type="PATRIC" id="fig|1423715.3.peg.2465"/>
<dbReference type="Pfam" id="PF01638">
    <property type="entry name" value="HxlR"/>
    <property type="match status" value="1"/>
</dbReference>
<feature type="domain" description="HTH hxlR-type" evidence="4">
    <location>
        <begin position="31"/>
        <end position="129"/>
    </location>
</feature>
<keyword evidence="3" id="KW-0804">Transcription</keyword>
<dbReference type="GO" id="GO:0003677">
    <property type="term" value="F:DNA binding"/>
    <property type="evidence" value="ECO:0007669"/>
    <property type="project" value="UniProtKB-KW"/>
</dbReference>
<keyword evidence="2" id="KW-0238">DNA-binding</keyword>
<gene>
    <name evidence="5" type="ORF">FD25_GL002388</name>
</gene>
<dbReference type="InterPro" id="IPR036390">
    <property type="entry name" value="WH_DNA-bd_sf"/>
</dbReference>
<sequence length="146" mass="16578">MLASHLKVGIGPPQRLEELKNMKKNEPMTICPCAITIAMLSSKWKILIIRELLKGTCRYRDLREQVFGVSQKMLTQSLKELEADGLVARRVYPEVPPRVEYSLTDDGNSLRPVIQVLDAWGAHYVVEKEPDYVATRLTSTRQKIVG</sequence>
<dbReference type="PANTHER" id="PTHR33204">
    <property type="entry name" value="TRANSCRIPTIONAL REGULATOR, MARR FAMILY"/>
    <property type="match status" value="1"/>
</dbReference>
<dbReference type="InterPro" id="IPR036388">
    <property type="entry name" value="WH-like_DNA-bd_sf"/>
</dbReference>
<evidence type="ECO:0000256" key="1">
    <source>
        <dbReference type="ARBA" id="ARBA00023015"/>
    </source>
</evidence>
<dbReference type="Proteomes" id="UP000051955">
    <property type="component" value="Unassembled WGS sequence"/>
</dbReference>
<evidence type="ECO:0000259" key="4">
    <source>
        <dbReference type="PROSITE" id="PS51118"/>
    </source>
</evidence>
<dbReference type="PANTHER" id="PTHR33204:SF37">
    <property type="entry name" value="HTH-TYPE TRANSCRIPTIONAL REGULATOR YODB"/>
    <property type="match status" value="1"/>
</dbReference>
<evidence type="ECO:0000256" key="2">
    <source>
        <dbReference type="ARBA" id="ARBA00023125"/>
    </source>
</evidence>
<dbReference type="AlphaFoldDB" id="A0A0R1LK29"/>
<reference evidence="5 6" key="1">
    <citation type="journal article" date="2015" name="Genome Announc.">
        <title>Expanding the biotechnology potential of lactobacilli through comparative genomics of 213 strains and associated genera.</title>
        <authorList>
            <person name="Sun Z."/>
            <person name="Harris H.M."/>
            <person name="McCann A."/>
            <person name="Guo C."/>
            <person name="Argimon S."/>
            <person name="Zhang W."/>
            <person name="Yang X."/>
            <person name="Jeffery I.B."/>
            <person name="Cooney J.C."/>
            <person name="Kagawa T.F."/>
            <person name="Liu W."/>
            <person name="Song Y."/>
            <person name="Salvetti E."/>
            <person name="Wrobel A."/>
            <person name="Rasinkangas P."/>
            <person name="Parkhill J."/>
            <person name="Rea M.C."/>
            <person name="O'Sullivan O."/>
            <person name="Ritari J."/>
            <person name="Douillard F.P."/>
            <person name="Paul Ross R."/>
            <person name="Yang R."/>
            <person name="Briner A.E."/>
            <person name="Felis G.E."/>
            <person name="de Vos W.M."/>
            <person name="Barrangou R."/>
            <person name="Klaenhammer T.R."/>
            <person name="Caufield P.W."/>
            <person name="Cui Y."/>
            <person name="Zhang H."/>
            <person name="O'Toole P.W."/>
        </authorList>
    </citation>
    <scope>NUCLEOTIDE SEQUENCE [LARGE SCALE GENOMIC DNA]</scope>
    <source>
        <strain evidence="5 6">DSM 19394</strain>
    </source>
</reference>
<dbReference type="STRING" id="1423715.FD25_GL002388"/>
<comment type="caution">
    <text evidence="5">The sequence shown here is derived from an EMBL/GenBank/DDBJ whole genome shotgun (WGS) entry which is preliminary data.</text>
</comment>
<dbReference type="Gene3D" id="1.10.10.10">
    <property type="entry name" value="Winged helix-like DNA-binding domain superfamily/Winged helix DNA-binding domain"/>
    <property type="match status" value="1"/>
</dbReference>
<proteinExistence type="predicted"/>
<dbReference type="CDD" id="cd00090">
    <property type="entry name" value="HTH_ARSR"/>
    <property type="match status" value="1"/>
</dbReference>
<dbReference type="SUPFAM" id="SSF46785">
    <property type="entry name" value="Winged helix' DNA-binding domain"/>
    <property type="match status" value="1"/>
</dbReference>
<name>A0A0R1LK29_9LACO</name>
<dbReference type="EMBL" id="AZDV01000005">
    <property type="protein sequence ID" value="KRK95928.1"/>
    <property type="molecule type" value="Genomic_DNA"/>
</dbReference>
<accession>A0A0R1LK29</accession>
<evidence type="ECO:0000313" key="5">
    <source>
        <dbReference type="EMBL" id="KRK95928.1"/>
    </source>
</evidence>